<dbReference type="GO" id="GO:0033388">
    <property type="term" value="P:putrescine biosynthetic process from arginine"/>
    <property type="evidence" value="ECO:0007669"/>
    <property type="project" value="TreeGrafter"/>
</dbReference>
<dbReference type="AlphaFoldDB" id="A0A644XFG1"/>
<organism evidence="3">
    <name type="scientific">bioreactor metagenome</name>
    <dbReference type="NCBI Taxonomy" id="1076179"/>
    <lineage>
        <taxon>unclassified sequences</taxon>
        <taxon>metagenomes</taxon>
        <taxon>ecological metagenomes</taxon>
    </lineage>
</organism>
<protein>
    <recommendedName>
        <fullName evidence="2">CN hydrolase domain-containing protein</fullName>
    </recommendedName>
</protein>
<sequence>MHDIYAVAQIKSVRENYEKNLEKHMDFIKLAVKKHAKIVVFPEMSLTGYERELAKAQCLSMDDARLEVLQKAAVEYNIAIVAGGPLLLDDHLYIASWIFTPTQGTQLYTKKFMHPGEELYFEPGTEHDPSINLNGELFSFAICYDIERDEHVACVADKKADFYAASIFYTPNGIEGGLNRLQKIAKENSLSVLMSNYVGEGYGLQAGGRSSIWSNSGELIISADTTSECLVVAENSDGAWSGKIIKQSF</sequence>
<evidence type="ECO:0000259" key="2">
    <source>
        <dbReference type="PROSITE" id="PS50263"/>
    </source>
</evidence>
<reference evidence="3" key="1">
    <citation type="submission" date="2019-08" db="EMBL/GenBank/DDBJ databases">
        <authorList>
            <person name="Kucharzyk K."/>
            <person name="Murdoch R.W."/>
            <person name="Higgins S."/>
            <person name="Loffler F."/>
        </authorList>
    </citation>
    <scope>NUCLEOTIDE SEQUENCE</scope>
</reference>
<dbReference type="CDD" id="cd07197">
    <property type="entry name" value="nitrilase"/>
    <property type="match status" value="1"/>
</dbReference>
<dbReference type="SUPFAM" id="SSF56317">
    <property type="entry name" value="Carbon-nitrogen hydrolase"/>
    <property type="match status" value="1"/>
</dbReference>
<accession>A0A644XFG1</accession>
<evidence type="ECO:0000256" key="1">
    <source>
        <dbReference type="ARBA" id="ARBA00022801"/>
    </source>
</evidence>
<dbReference type="Pfam" id="PF00795">
    <property type="entry name" value="CN_hydrolase"/>
    <property type="match status" value="1"/>
</dbReference>
<evidence type="ECO:0000313" key="3">
    <source>
        <dbReference type="EMBL" id="MPM12903.1"/>
    </source>
</evidence>
<dbReference type="InterPro" id="IPR036526">
    <property type="entry name" value="C-N_Hydrolase_sf"/>
</dbReference>
<comment type="caution">
    <text evidence="3">The sequence shown here is derived from an EMBL/GenBank/DDBJ whole genome shotgun (WGS) entry which is preliminary data.</text>
</comment>
<name>A0A644XFG1_9ZZZZ</name>
<dbReference type="InterPro" id="IPR003010">
    <property type="entry name" value="C-N_Hydrolase"/>
</dbReference>
<dbReference type="PANTHER" id="PTHR43674">
    <property type="entry name" value="NITRILASE C965.09-RELATED"/>
    <property type="match status" value="1"/>
</dbReference>
<dbReference type="EMBL" id="VSSQ01002037">
    <property type="protein sequence ID" value="MPM12903.1"/>
    <property type="molecule type" value="Genomic_DNA"/>
</dbReference>
<dbReference type="PROSITE" id="PS50263">
    <property type="entry name" value="CN_HYDROLASE"/>
    <property type="match status" value="1"/>
</dbReference>
<dbReference type="Gene3D" id="3.60.110.10">
    <property type="entry name" value="Carbon-nitrogen hydrolase"/>
    <property type="match status" value="1"/>
</dbReference>
<gene>
    <name evidence="3" type="ORF">SDC9_59258</name>
</gene>
<dbReference type="PANTHER" id="PTHR43674:SF2">
    <property type="entry name" value="BETA-UREIDOPROPIONASE"/>
    <property type="match status" value="1"/>
</dbReference>
<feature type="domain" description="CN hydrolase" evidence="2">
    <location>
        <begin position="3"/>
        <end position="237"/>
    </location>
</feature>
<keyword evidence="1" id="KW-0378">Hydrolase</keyword>
<dbReference type="InterPro" id="IPR050345">
    <property type="entry name" value="Aliph_Amidase/BUP"/>
</dbReference>
<dbReference type="GO" id="GO:0050126">
    <property type="term" value="F:N-carbamoylputrescine amidase activity"/>
    <property type="evidence" value="ECO:0007669"/>
    <property type="project" value="TreeGrafter"/>
</dbReference>
<proteinExistence type="predicted"/>